<keyword evidence="1" id="KW-0812">Transmembrane</keyword>
<dbReference type="AlphaFoldDB" id="A0A0E3VAP1"/>
<feature type="transmembrane region" description="Helical" evidence="1">
    <location>
        <begin position="158"/>
        <end position="183"/>
    </location>
</feature>
<dbReference type="EMBL" id="CP010429">
    <property type="protein sequence ID" value="AKD58416.1"/>
    <property type="molecule type" value="Genomic_DNA"/>
</dbReference>
<feature type="transmembrane region" description="Helical" evidence="1">
    <location>
        <begin position="372"/>
        <end position="392"/>
    </location>
</feature>
<feature type="transmembrane region" description="Helical" evidence="1">
    <location>
        <begin position="262"/>
        <end position="281"/>
    </location>
</feature>
<proteinExistence type="predicted"/>
<reference evidence="2 3" key="1">
    <citation type="journal article" date="2014" name="Curr. Microbiol.">
        <title>Spirosoma radiotolerans sp. nov., a gamma-radiation-resistant bacterium isolated from gamma ray-irradiated soil.</title>
        <authorList>
            <person name="Lee J.J."/>
            <person name="Srinivasan S."/>
            <person name="Lim S."/>
            <person name="Joe M."/>
            <person name="Im S."/>
            <person name="Bae S.I."/>
            <person name="Park K.R."/>
            <person name="Han J.H."/>
            <person name="Park S.H."/>
            <person name="Joo B.M."/>
            <person name="Park S.J."/>
            <person name="Kim M.K."/>
        </authorList>
    </citation>
    <scope>NUCLEOTIDE SEQUENCE [LARGE SCALE GENOMIC DNA]</scope>
    <source>
        <strain evidence="2 3">DG5A</strain>
    </source>
</reference>
<dbReference type="HOGENOM" id="CLU_477257_0_0_10"/>
<dbReference type="KEGG" id="srd:SD10_08855"/>
<feature type="transmembrane region" description="Helical" evidence="1">
    <location>
        <begin position="313"/>
        <end position="334"/>
    </location>
</feature>
<organism evidence="2 3">
    <name type="scientific">Spirosoma radiotolerans</name>
    <dbReference type="NCBI Taxonomy" id="1379870"/>
    <lineage>
        <taxon>Bacteria</taxon>
        <taxon>Pseudomonadati</taxon>
        <taxon>Bacteroidota</taxon>
        <taxon>Cytophagia</taxon>
        <taxon>Cytophagales</taxon>
        <taxon>Cytophagaceae</taxon>
        <taxon>Spirosoma</taxon>
    </lineage>
</organism>
<evidence type="ECO:0000256" key="1">
    <source>
        <dbReference type="SAM" id="Phobius"/>
    </source>
</evidence>
<feature type="transmembrane region" description="Helical" evidence="1">
    <location>
        <begin position="127"/>
        <end position="151"/>
    </location>
</feature>
<feature type="transmembrane region" description="Helical" evidence="1">
    <location>
        <begin position="103"/>
        <end position="121"/>
    </location>
</feature>
<dbReference type="OrthoDB" id="936260at2"/>
<accession>A0A0E3VAP1</accession>
<feature type="transmembrane region" description="Helical" evidence="1">
    <location>
        <begin position="203"/>
        <end position="221"/>
    </location>
</feature>
<feature type="transmembrane region" description="Helical" evidence="1">
    <location>
        <begin position="346"/>
        <end position="366"/>
    </location>
</feature>
<sequence length="567" mass="62872">MLPILVFGLIWQQYAVNIPKWDDHALRHFLFNVDQEPTVTGKFYQLFKQHNEHRIVFDRLASLLDYQLFGQLNYVHLMLVGNLSLVGLLWIFVAALRRSRPAVSGQSALYAVPIGWLLFNLSQWENMFWGMAALQNFSVVLWVIAAFYFLSYTTHWRLAFVAGVLATITSGNGLMVWPLGFLILLLRLPAFSGKDNRTSLGPIIGWLAGAAFVVALYFTGFEKPDGVKYVRPGILELSKGWFAVIGAAAEALPFNSPLRTSIVLGGLLTLVIVGIVGWGLLTNRLVLVNLFRRLLSPKTATGKPATGLSSMTVFFWSCAAFILGTSAVVAWARTGAGIDLLITSRYKMYSLTGLALVYLYGAALLPKPAARWWLIGGIASSVFFAALSYFAFLNETIWWRHWLTTNQFNWTHSSSNATFSLDSVSRRYTPPTPAFYDEALPVIYGPVQQTPVAVGITKIPGGYTIKNTTVPTQGLGDAGAYLMARSAKRTYLFPVWQQQQSMVKAHFSPDHLFTNGFESTILSAETDAGTYQLFVLIVSNANTYELRPTNQTIVSSGPPTTVEAKNW</sequence>
<dbReference type="PATRIC" id="fig|1379870.5.peg.1931"/>
<dbReference type="Proteomes" id="UP000033054">
    <property type="component" value="Chromosome"/>
</dbReference>
<feature type="transmembrane region" description="Helical" evidence="1">
    <location>
        <begin position="74"/>
        <end position="96"/>
    </location>
</feature>
<gene>
    <name evidence="2" type="ORF">SD10_08855</name>
</gene>
<protein>
    <recommendedName>
        <fullName evidence="4">Glycosyltransferase RgtA/B/C/D-like domain-containing protein</fullName>
    </recommendedName>
</protein>
<name>A0A0E3VAP1_9BACT</name>
<keyword evidence="1" id="KW-1133">Transmembrane helix</keyword>
<evidence type="ECO:0000313" key="2">
    <source>
        <dbReference type="EMBL" id="AKD58416.1"/>
    </source>
</evidence>
<evidence type="ECO:0008006" key="4">
    <source>
        <dbReference type="Google" id="ProtNLM"/>
    </source>
</evidence>
<keyword evidence="1" id="KW-0472">Membrane</keyword>
<dbReference type="STRING" id="1379870.SD10_08855"/>
<evidence type="ECO:0000313" key="3">
    <source>
        <dbReference type="Proteomes" id="UP000033054"/>
    </source>
</evidence>
<keyword evidence="3" id="KW-1185">Reference proteome</keyword>